<evidence type="ECO:0000256" key="2">
    <source>
        <dbReference type="ARBA" id="ARBA00022448"/>
    </source>
</evidence>
<sequence length="531" mass="55394">MTTADTTPQAGRREWVALAVLALPTFLVTMDFSVLYLAVPHLTVALDPTGVEQLWIVDIYGFMIAGFLVMMGTVGDRIGRKKLLLIGAVVFSLASAAAAFSTSPEMLIASRALLGVAGAAVMPSVLALITAMFTDPKQRGRAITIYLTCFMAGLTLGPLVGGALLEYFWWGSVFLVAVPGILVLLVFGPAVLPDQKSPQPGRLDPLSVLLSLAAMLPFVYGLKGLVRYGWDWFAPVALVFGIAMGVVFVQRQRSLEHPLLDLRMFGNRTFTSALALTFATSVVGTGTLLLVTLYLQNVTDLTPLAAGLLLIMPNVLMIIGSLASPPLSDYIPTMYMIMGGLLIAGVGYTMFTLAGSASGPEMIIIAMCVAMLGTGPLAAFCNQLAMGAVPAEKAGSGASILQTTNELGLGLGIATLATLGTVVYRSNMEGALDDVPPDAAAAARESVDRAVDVAGQLPPEQGLALLAAARDAFTSGVHTVGIVSAILYAGLAVLALRAFRHLRTTKSADLPTPAKDPEANPVPEATSATTA</sequence>
<evidence type="ECO:0000256" key="6">
    <source>
        <dbReference type="ARBA" id="ARBA00023136"/>
    </source>
</evidence>
<feature type="transmembrane region" description="Helical" evidence="8">
    <location>
        <begin position="335"/>
        <end position="357"/>
    </location>
</feature>
<dbReference type="PROSITE" id="PS50850">
    <property type="entry name" value="MFS"/>
    <property type="match status" value="1"/>
</dbReference>
<dbReference type="InterPro" id="IPR020846">
    <property type="entry name" value="MFS_dom"/>
</dbReference>
<protein>
    <submittedName>
        <fullName evidence="10">MFS transporter</fullName>
    </submittedName>
</protein>
<feature type="transmembrane region" description="Helical" evidence="8">
    <location>
        <begin position="108"/>
        <end position="131"/>
    </location>
</feature>
<feature type="transmembrane region" description="Helical" evidence="8">
    <location>
        <begin position="203"/>
        <end position="220"/>
    </location>
</feature>
<feature type="transmembrane region" description="Helical" evidence="8">
    <location>
        <begin position="15"/>
        <end position="39"/>
    </location>
</feature>
<feature type="transmembrane region" description="Helical" evidence="8">
    <location>
        <begin position="54"/>
        <end position="71"/>
    </location>
</feature>
<feature type="transmembrane region" description="Helical" evidence="8">
    <location>
        <begin position="167"/>
        <end position="191"/>
    </location>
</feature>
<evidence type="ECO:0000256" key="1">
    <source>
        <dbReference type="ARBA" id="ARBA00004651"/>
    </source>
</evidence>
<dbReference type="EMBL" id="BAAAYN010000079">
    <property type="protein sequence ID" value="GAA3398239.1"/>
    <property type="molecule type" value="Genomic_DNA"/>
</dbReference>
<proteinExistence type="predicted"/>
<evidence type="ECO:0000259" key="9">
    <source>
        <dbReference type="PROSITE" id="PS50850"/>
    </source>
</evidence>
<keyword evidence="2" id="KW-0813">Transport</keyword>
<gene>
    <name evidence="10" type="ORF">GCM10020369_81160</name>
</gene>
<reference evidence="11" key="1">
    <citation type="journal article" date="2019" name="Int. J. Syst. Evol. Microbiol.">
        <title>The Global Catalogue of Microorganisms (GCM) 10K type strain sequencing project: providing services to taxonomists for standard genome sequencing and annotation.</title>
        <authorList>
            <consortium name="The Broad Institute Genomics Platform"/>
            <consortium name="The Broad Institute Genome Sequencing Center for Infectious Disease"/>
            <person name="Wu L."/>
            <person name="Ma J."/>
        </authorList>
    </citation>
    <scope>NUCLEOTIDE SEQUENCE [LARGE SCALE GENOMIC DNA]</scope>
    <source>
        <strain evidence="11">JCM 9458</strain>
    </source>
</reference>
<evidence type="ECO:0000256" key="5">
    <source>
        <dbReference type="ARBA" id="ARBA00022989"/>
    </source>
</evidence>
<accession>A0ABP6TBE5</accession>
<dbReference type="Gene3D" id="1.20.1250.20">
    <property type="entry name" value="MFS general substrate transporter like domains"/>
    <property type="match status" value="1"/>
</dbReference>
<dbReference type="SUPFAM" id="SSF103473">
    <property type="entry name" value="MFS general substrate transporter"/>
    <property type="match status" value="1"/>
</dbReference>
<feature type="transmembrane region" description="Helical" evidence="8">
    <location>
        <begin position="363"/>
        <end position="386"/>
    </location>
</feature>
<dbReference type="PRINTS" id="PR01036">
    <property type="entry name" value="TCRTETB"/>
</dbReference>
<dbReference type="PANTHER" id="PTHR42718">
    <property type="entry name" value="MAJOR FACILITATOR SUPERFAMILY MULTIDRUG TRANSPORTER MFSC"/>
    <property type="match status" value="1"/>
</dbReference>
<keyword evidence="6 8" id="KW-0472">Membrane</keyword>
<evidence type="ECO:0000313" key="11">
    <source>
        <dbReference type="Proteomes" id="UP001501676"/>
    </source>
</evidence>
<dbReference type="CDD" id="cd17321">
    <property type="entry name" value="MFS_MMR_MDR_like"/>
    <property type="match status" value="1"/>
</dbReference>
<keyword evidence="3" id="KW-1003">Cell membrane</keyword>
<evidence type="ECO:0000256" key="8">
    <source>
        <dbReference type="SAM" id="Phobius"/>
    </source>
</evidence>
<evidence type="ECO:0000256" key="3">
    <source>
        <dbReference type="ARBA" id="ARBA00022475"/>
    </source>
</evidence>
<feature type="transmembrane region" description="Helical" evidence="8">
    <location>
        <begin position="476"/>
        <end position="496"/>
    </location>
</feature>
<dbReference type="Pfam" id="PF07690">
    <property type="entry name" value="MFS_1"/>
    <property type="match status" value="1"/>
</dbReference>
<evidence type="ECO:0000256" key="7">
    <source>
        <dbReference type="SAM" id="MobiDB-lite"/>
    </source>
</evidence>
<feature type="transmembrane region" description="Helical" evidence="8">
    <location>
        <begin position="301"/>
        <end position="323"/>
    </location>
</feature>
<dbReference type="Gene3D" id="1.20.1720.10">
    <property type="entry name" value="Multidrug resistance protein D"/>
    <property type="match status" value="1"/>
</dbReference>
<dbReference type="PANTHER" id="PTHR42718:SF47">
    <property type="entry name" value="METHYL VIOLOGEN RESISTANCE PROTEIN SMVA"/>
    <property type="match status" value="1"/>
</dbReference>
<keyword evidence="11" id="KW-1185">Reference proteome</keyword>
<dbReference type="RefSeq" id="WP_345733666.1">
    <property type="nucleotide sequence ID" value="NZ_BAAAYN010000079.1"/>
</dbReference>
<evidence type="ECO:0000313" key="10">
    <source>
        <dbReference type="EMBL" id="GAA3398239.1"/>
    </source>
</evidence>
<keyword evidence="4 8" id="KW-0812">Transmembrane</keyword>
<keyword evidence="5 8" id="KW-1133">Transmembrane helix</keyword>
<feature type="transmembrane region" description="Helical" evidence="8">
    <location>
        <begin position="232"/>
        <end position="249"/>
    </location>
</feature>
<dbReference type="InterPro" id="IPR036259">
    <property type="entry name" value="MFS_trans_sf"/>
</dbReference>
<comment type="caution">
    <text evidence="10">The sequence shown here is derived from an EMBL/GenBank/DDBJ whole genome shotgun (WGS) entry which is preliminary data.</text>
</comment>
<dbReference type="Proteomes" id="UP001501676">
    <property type="component" value="Unassembled WGS sequence"/>
</dbReference>
<feature type="domain" description="Major facilitator superfamily (MFS) profile" evidence="9">
    <location>
        <begin position="17"/>
        <end position="507"/>
    </location>
</feature>
<feature type="region of interest" description="Disordered" evidence="7">
    <location>
        <begin position="508"/>
        <end position="531"/>
    </location>
</feature>
<feature type="transmembrane region" description="Helical" evidence="8">
    <location>
        <begin position="143"/>
        <end position="161"/>
    </location>
</feature>
<evidence type="ECO:0000256" key="4">
    <source>
        <dbReference type="ARBA" id="ARBA00022692"/>
    </source>
</evidence>
<name>A0ABP6TBE5_9ACTN</name>
<comment type="subcellular location">
    <subcellularLocation>
        <location evidence="1">Cell membrane</location>
        <topology evidence="1">Multi-pass membrane protein</topology>
    </subcellularLocation>
</comment>
<feature type="transmembrane region" description="Helical" evidence="8">
    <location>
        <begin position="83"/>
        <end position="102"/>
    </location>
</feature>
<organism evidence="10 11">
    <name type="scientific">Cryptosporangium minutisporangium</name>
    <dbReference type="NCBI Taxonomy" id="113569"/>
    <lineage>
        <taxon>Bacteria</taxon>
        <taxon>Bacillati</taxon>
        <taxon>Actinomycetota</taxon>
        <taxon>Actinomycetes</taxon>
        <taxon>Cryptosporangiales</taxon>
        <taxon>Cryptosporangiaceae</taxon>
        <taxon>Cryptosporangium</taxon>
    </lineage>
</organism>
<feature type="transmembrane region" description="Helical" evidence="8">
    <location>
        <begin position="407"/>
        <end position="424"/>
    </location>
</feature>
<dbReference type="InterPro" id="IPR011701">
    <property type="entry name" value="MFS"/>
</dbReference>
<feature type="transmembrane region" description="Helical" evidence="8">
    <location>
        <begin position="270"/>
        <end position="295"/>
    </location>
</feature>